<dbReference type="PROSITE" id="PS50983">
    <property type="entry name" value="FE_B12_PBP"/>
    <property type="match status" value="1"/>
</dbReference>
<comment type="caution">
    <text evidence="6">The sequence shown here is derived from an EMBL/GenBank/DDBJ whole genome shotgun (WGS) entry which is preliminary data.</text>
</comment>
<sequence length="152" mass="17388">MLGKEREAEAWLADYDKRITDARAKLDKVVPAEATFSIMEDWGKMLGVFGDNFGRGGQAIYQALGRKLPAKHAAEIMEQQSVEVSMEVIHEFAGDYIIFTSDKHTYADLSLIRSGERWMRSKTIVYIFGRARNRGILIRLRLCHKWRSSPHG</sequence>
<protein>
    <submittedName>
        <fullName evidence="6">ABC transporter substrate-binding protein</fullName>
    </submittedName>
</protein>
<dbReference type="PANTHER" id="PTHR30532">
    <property type="entry name" value="IRON III DICITRATE-BINDING PERIPLASMIC PROTEIN"/>
    <property type="match status" value="1"/>
</dbReference>
<accession>A0ABT4E0Q9</accession>
<keyword evidence="7" id="KW-1185">Reference proteome</keyword>
<dbReference type="InterPro" id="IPR051313">
    <property type="entry name" value="Bact_iron-sidero_bind"/>
</dbReference>
<feature type="domain" description="Fe/B12 periplasmic-binding" evidence="5">
    <location>
        <begin position="1"/>
        <end position="152"/>
    </location>
</feature>
<keyword evidence="4" id="KW-0732">Signal</keyword>
<dbReference type="Proteomes" id="UP001207626">
    <property type="component" value="Unassembled WGS sequence"/>
</dbReference>
<gene>
    <name evidence="6" type="ORF">M5X09_26680</name>
</gene>
<comment type="similarity">
    <text evidence="2">Belongs to the bacterial solute-binding protein 8 family.</text>
</comment>
<evidence type="ECO:0000313" key="7">
    <source>
        <dbReference type="Proteomes" id="UP001207626"/>
    </source>
</evidence>
<evidence type="ECO:0000256" key="4">
    <source>
        <dbReference type="ARBA" id="ARBA00022729"/>
    </source>
</evidence>
<comment type="subcellular location">
    <subcellularLocation>
        <location evidence="1">Cell envelope</location>
    </subcellularLocation>
</comment>
<organism evidence="6 7">
    <name type="scientific">Paenibacillus apiarius</name>
    <dbReference type="NCBI Taxonomy" id="46240"/>
    <lineage>
        <taxon>Bacteria</taxon>
        <taxon>Bacillati</taxon>
        <taxon>Bacillota</taxon>
        <taxon>Bacilli</taxon>
        <taxon>Bacillales</taxon>
        <taxon>Paenibacillaceae</taxon>
        <taxon>Paenibacillus</taxon>
    </lineage>
</organism>
<evidence type="ECO:0000313" key="6">
    <source>
        <dbReference type="EMBL" id="MCY9523191.1"/>
    </source>
</evidence>
<dbReference type="Gene3D" id="3.40.50.1980">
    <property type="entry name" value="Nitrogenase molybdenum iron protein domain"/>
    <property type="match status" value="1"/>
</dbReference>
<evidence type="ECO:0000256" key="2">
    <source>
        <dbReference type="ARBA" id="ARBA00008814"/>
    </source>
</evidence>
<evidence type="ECO:0000256" key="3">
    <source>
        <dbReference type="ARBA" id="ARBA00022448"/>
    </source>
</evidence>
<keyword evidence="3" id="KW-0813">Transport</keyword>
<reference evidence="6 7" key="1">
    <citation type="submission" date="2022-05" db="EMBL/GenBank/DDBJ databases">
        <title>Genome Sequencing of Bee-Associated Microbes.</title>
        <authorList>
            <person name="Dunlap C."/>
        </authorList>
    </citation>
    <scope>NUCLEOTIDE SEQUENCE [LARGE SCALE GENOMIC DNA]</scope>
    <source>
        <strain evidence="6 7">NRRL NRS-1438</strain>
    </source>
</reference>
<evidence type="ECO:0000259" key="5">
    <source>
        <dbReference type="PROSITE" id="PS50983"/>
    </source>
</evidence>
<dbReference type="EMBL" id="JAMDLW010000061">
    <property type="protein sequence ID" value="MCY9523191.1"/>
    <property type="molecule type" value="Genomic_DNA"/>
</dbReference>
<dbReference type="SUPFAM" id="SSF53807">
    <property type="entry name" value="Helical backbone' metal receptor"/>
    <property type="match status" value="1"/>
</dbReference>
<name>A0ABT4E0Q9_9BACL</name>
<dbReference type="RefSeq" id="WP_176392925.1">
    <property type="nucleotide sequence ID" value="NZ_JAMDLW010000061.1"/>
</dbReference>
<proteinExistence type="inferred from homology"/>
<evidence type="ECO:0000256" key="1">
    <source>
        <dbReference type="ARBA" id="ARBA00004196"/>
    </source>
</evidence>
<dbReference type="Pfam" id="PF01497">
    <property type="entry name" value="Peripla_BP_2"/>
    <property type="match status" value="1"/>
</dbReference>
<dbReference type="PANTHER" id="PTHR30532:SF26">
    <property type="entry name" value="IRON(3+)-HYDROXAMATE-BINDING PROTEIN FHUD"/>
    <property type="match status" value="1"/>
</dbReference>
<dbReference type="InterPro" id="IPR002491">
    <property type="entry name" value="ABC_transptr_periplasmic_BD"/>
</dbReference>